<reference evidence="1 2" key="1">
    <citation type="journal article" date="2019" name="Genome Biol. Evol.">
        <title>Insights into the evolution of the New World diploid cottons (Gossypium, subgenus Houzingenia) based on genome sequencing.</title>
        <authorList>
            <person name="Grover C.E."/>
            <person name="Arick M.A. 2nd"/>
            <person name="Thrash A."/>
            <person name="Conover J.L."/>
            <person name="Sanders W.S."/>
            <person name="Peterson D.G."/>
            <person name="Frelichowski J.E."/>
            <person name="Scheffler J.A."/>
            <person name="Scheffler B.E."/>
            <person name="Wendel J.F."/>
        </authorList>
    </citation>
    <scope>NUCLEOTIDE SEQUENCE [LARGE SCALE GENOMIC DNA]</scope>
    <source>
        <strain evidence="1">8</strain>
        <tissue evidence="1">Leaf</tissue>
    </source>
</reference>
<dbReference type="Proteomes" id="UP000593578">
    <property type="component" value="Unassembled WGS sequence"/>
</dbReference>
<protein>
    <submittedName>
        <fullName evidence="1">Uncharacterized protein</fullName>
    </submittedName>
</protein>
<dbReference type="EMBL" id="JABEZZ010000007">
    <property type="protein sequence ID" value="MBA0590786.1"/>
    <property type="molecule type" value="Genomic_DNA"/>
</dbReference>
<evidence type="ECO:0000313" key="1">
    <source>
        <dbReference type="EMBL" id="MBA0590786.1"/>
    </source>
</evidence>
<proteinExistence type="predicted"/>
<evidence type="ECO:0000313" key="2">
    <source>
        <dbReference type="Proteomes" id="UP000593578"/>
    </source>
</evidence>
<gene>
    <name evidence="1" type="ORF">Gorai_019478</name>
</gene>
<name>A0A7J8PNT5_GOSRA</name>
<accession>A0A7J8PNT5</accession>
<sequence length="24" mass="2875">MTGVRNAKIKTSTWRRIVKELHSY</sequence>
<comment type="caution">
    <text evidence="1">The sequence shown here is derived from an EMBL/GenBank/DDBJ whole genome shotgun (WGS) entry which is preliminary data.</text>
</comment>
<dbReference type="AlphaFoldDB" id="A0A7J8PNT5"/>
<organism evidence="1 2">
    <name type="scientific">Gossypium raimondii</name>
    <name type="common">Peruvian cotton</name>
    <name type="synonym">Gossypium klotzschianum subsp. raimondii</name>
    <dbReference type="NCBI Taxonomy" id="29730"/>
    <lineage>
        <taxon>Eukaryota</taxon>
        <taxon>Viridiplantae</taxon>
        <taxon>Streptophyta</taxon>
        <taxon>Embryophyta</taxon>
        <taxon>Tracheophyta</taxon>
        <taxon>Spermatophyta</taxon>
        <taxon>Magnoliopsida</taxon>
        <taxon>eudicotyledons</taxon>
        <taxon>Gunneridae</taxon>
        <taxon>Pentapetalae</taxon>
        <taxon>rosids</taxon>
        <taxon>malvids</taxon>
        <taxon>Malvales</taxon>
        <taxon>Malvaceae</taxon>
        <taxon>Malvoideae</taxon>
        <taxon>Gossypium</taxon>
    </lineage>
</organism>